<keyword evidence="3 9" id="KW-0963">Cytoplasm</keyword>
<gene>
    <name evidence="10" type="ORF">OLUC0939_LOCUS193</name>
</gene>
<dbReference type="PRINTS" id="PR00141">
    <property type="entry name" value="PROTEASOME"/>
</dbReference>
<keyword evidence="7 9" id="KW-0647">Proteasome</keyword>
<reference evidence="10" key="1">
    <citation type="submission" date="2021-01" db="EMBL/GenBank/DDBJ databases">
        <authorList>
            <person name="Corre E."/>
            <person name="Pelletier E."/>
            <person name="Niang G."/>
            <person name="Scheremetjew M."/>
            <person name="Finn R."/>
            <person name="Kale V."/>
            <person name="Holt S."/>
            <person name="Cochrane G."/>
            <person name="Meng A."/>
            <person name="Brown T."/>
            <person name="Cohen L."/>
        </authorList>
    </citation>
    <scope>NUCLEOTIDE SEQUENCE</scope>
    <source>
        <strain evidence="10">Clade-A-BCC118000</strain>
    </source>
</reference>
<comment type="subunit">
    <text evidence="9">Component of the proteasome complex.</text>
</comment>
<dbReference type="PANTHER" id="PTHR32194">
    <property type="entry name" value="METALLOPROTEASE TLDD"/>
    <property type="match status" value="1"/>
</dbReference>
<dbReference type="OMA" id="TFIYGYC"/>
<dbReference type="GO" id="GO:0004298">
    <property type="term" value="F:threonine-type endopeptidase activity"/>
    <property type="evidence" value="ECO:0007669"/>
    <property type="project" value="UniProtKB-KW"/>
</dbReference>
<evidence type="ECO:0000313" key="10">
    <source>
        <dbReference type="EMBL" id="CAD8219474.1"/>
    </source>
</evidence>
<dbReference type="InterPro" id="IPR023333">
    <property type="entry name" value="Proteasome_suB-type"/>
</dbReference>
<name>A0A7R9SYX2_9CHLO</name>
<dbReference type="SUPFAM" id="SSF56235">
    <property type="entry name" value="N-terminal nucleophile aminohydrolases (Ntn hydrolases)"/>
    <property type="match status" value="1"/>
</dbReference>
<keyword evidence="5" id="KW-0888">Threonine protease</keyword>
<dbReference type="PROSITE" id="PS00854">
    <property type="entry name" value="PROTEASOME_BETA_1"/>
    <property type="match status" value="1"/>
</dbReference>
<protein>
    <recommendedName>
        <fullName evidence="9">Proteasome subunit beta</fullName>
    </recommendedName>
</protein>
<comment type="similarity">
    <text evidence="9">Belongs to the peptidase T1B family.</text>
</comment>
<dbReference type="GO" id="GO:0019774">
    <property type="term" value="C:proteasome core complex, beta-subunit complex"/>
    <property type="evidence" value="ECO:0007669"/>
    <property type="project" value="UniProtKB-ARBA"/>
</dbReference>
<dbReference type="Pfam" id="PF00227">
    <property type="entry name" value="Proteasome"/>
    <property type="match status" value="1"/>
</dbReference>
<feature type="active site" description="Nucleophile" evidence="8">
    <location>
        <position position="13"/>
    </location>
</feature>
<dbReference type="PANTHER" id="PTHR32194:SF0">
    <property type="entry name" value="ATP-DEPENDENT PROTEASE SUBUNIT HSLV"/>
    <property type="match status" value="1"/>
</dbReference>
<organism evidence="10">
    <name type="scientific">Ostreococcus sp. 'lucimarinus'</name>
    <dbReference type="NCBI Taxonomy" id="242159"/>
    <lineage>
        <taxon>Eukaryota</taxon>
        <taxon>Viridiplantae</taxon>
        <taxon>Chlorophyta</taxon>
        <taxon>Mamiellophyceae</taxon>
        <taxon>Mamiellales</taxon>
        <taxon>Bathycoccaceae</taxon>
        <taxon>Ostreococcus</taxon>
    </lineage>
</organism>
<evidence type="ECO:0000256" key="3">
    <source>
        <dbReference type="ARBA" id="ARBA00022490"/>
    </source>
</evidence>
<comment type="function">
    <text evidence="2">The proteasome is a multicatalytic proteinase complex which is characterized by its ability to cleave peptides with Arg, Phe, Tyr, Leu, and Glu adjacent to the leaving group at neutral or slightly basic pH. The proteasome has an ATP-dependent proteolytic activity.</text>
</comment>
<comment type="function">
    <text evidence="9">Component of the proteasome, a multicatalytic proteinase complex which is characterized by its ability to cleave peptides with Arg, Phe, Tyr, Leu, and Glu adjacent to the leaving group at neutral or slightly basic pH. The proteasome has an ATP-dependent proteolytic activity.</text>
</comment>
<evidence type="ECO:0000256" key="1">
    <source>
        <dbReference type="ARBA" id="ARBA00001198"/>
    </source>
</evidence>
<evidence type="ECO:0000256" key="5">
    <source>
        <dbReference type="ARBA" id="ARBA00022698"/>
    </source>
</evidence>
<proteinExistence type="inferred from homology"/>
<evidence type="ECO:0000256" key="4">
    <source>
        <dbReference type="ARBA" id="ARBA00022670"/>
    </source>
</evidence>
<evidence type="ECO:0000256" key="8">
    <source>
        <dbReference type="PIRSR" id="PIRSR600243-1"/>
    </source>
</evidence>
<dbReference type="InterPro" id="IPR001353">
    <property type="entry name" value="Proteasome_sua/b"/>
</dbReference>
<sequence>MDHGFDVPVSMGTTIMAVRYADGVILGADSRTSTGTYVANRASDKITQICDNVWMCRSGSAADTQNVAAYVSRLAQEHAVSVSSAAAGADEVLTCDVKLVANLTKTIAYENKDRLQAGMIIAGWDRKLGPQVYGIPLGGSMVEAPFTVGGSGSAYVYGWCDDTFKEDMSKEEAQAWVTNAISLAIARDASSGGVIRLVTIDGKGCERKMLQPIEHVLCDDELPPVKRSVAST</sequence>
<dbReference type="EMBL" id="HBDX01000216">
    <property type="protein sequence ID" value="CAD8219474.1"/>
    <property type="molecule type" value="Transcribed_RNA"/>
</dbReference>
<dbReference type="InterPro" id="IPR029055">
    <property type="entry name" value="Ntn_hydrolases_N"/>
</dbReference>
<evidence type="ECO:0000256" key="7">
    <source>
        <dbReference type="ARBA" id="ARBA00022942"/>
    </source>
</evidence>
<dbReference type="GO" id="GO:0051603">
    <property type="term" value="P:proteolysis involved in protein catabolic process"/>
    <property type="evidence" value="ECO:0007669"/>
    <property type="project" value="InterPro"/>
</dbReference>
<dbReference type="Gene3D" id="3.60.20.10">
    <property type="entry name" value="Glutamine Phosphoribosylpyrophosphate, subunit 1, domain 1"/>
    <property type="match status" value="1"/>
</dbReference>
<dbReference type="InterPro" id="IPR016050">
    <property type="entry name" value="Proteasome_bsu_CS"/>
</dbReference>
<dbReference type="PROSITE" id="PS51476">
    <property type="entry name" value="PROTEASOME_BETA_2"/>
    <property type="match status" value="1"/>
</dbReference>
<dbReference type="AlphaFoldDB" id="A0A7R9SYX2"/>
<keyword evidence="4" id="KW-0645">Protease</keyword>
<evidence type="ECO:0000256" key="2">
    <source>
        <dbReference type="ARBA" id="ARBA00002000"/>
    </source>
</evidence>
<comment type="subcellular location">
    <subcellularLocation>
        <location evidence="9">Cytoplasm</location>
    </subcellularLocation>
    <subcellularLocation>
        <location evidence="9">Nucleus</location>
    </subcellularLocation>
</comment>
<comment type="catalytic activity">
    <reaction evidence="1">
        <text>Cleavage of peptide bonds with very broad specificity.</text>
        <dbReference type="EC" id="3.4.25.1"/>
    </reaction>
</comment>
<dbReference type="GO" id="GO:0005737">
    <property type="term" value="C:cytoplasm"/>
    <property type="evidence" value="ECO:0007669"/>
    <property type="project" value="UniProtKB-SubCell"/>
</dbReference>
<evidence type="ECO:0000256" key="9">
    <source>
        <dbReference type="RuleBase" id="RU004203"/>
    </source>
</evidence>
<accession>A0A7R9SYX2</accession>
<dbReference type="GO" id="GO:0005634">
    <property type="term" value="C:nucleus"/>
    <property type="evidence" value="ECO:0007669"/>
    <property type="project" value="UniProtKB-SubCell"/>
</dbReference>
<dbReference type="InterPro" id="IPR000243">
    <property type="entry name" value="Pept_T1A_subB"/>
</dbReference>
<dbReference type="CDD" id="cd03762">
    <property type="entry name" value="proteasome_beta_type_6"/>
    <property type="match status" value="1"/>
</dbReference>
<evidence type="ECO:0000256" key="6">
    <source>
        <dbReference type="ARBA" id="ARBA00022801"/>
    </source>
</evidence>
<keyword evidence="6" id="KW-0378">Hydrolase</keyword>
<keyword evidence="9" id="KW-0539">Nucleus</keyword>